<evidence type="ECO:0000256" key="2">
    <source>
        <dbReference type="ARBA" id="ARBA00012513"/>
    </source>
</evidence>
<evidence type="ECO:0000256" key="8">
    <source>
        <dbReference type="ARBA" id="ARBA00047899"/>
    </source>
</evidence>
<dbReference type="PANTHER" id="PTHR27001">
    <property type="entry name" value="OS01G0253100 PROTEIN"/>
    <property type="match status" value="1"/>
</dbReference>
<dbReference type="Pfam" id="PF00531">
    <property type="entry name" value="Death"/>
    <property type="match status" value="1"/>
</dbReference>
<dbReference type="SUPFAM" id="SSF56112">
    <property type="entry name" value="Protein kinase-like (PK-like)"/>
    <property type="match status" value="1"/>
</dbReference>
<dbReference type="EMBL" id="OC856559">
    <property type="protein sequence ID" value="CAD7623937.1"/>
    <property type="molecule type" value="Genomic_DNA"/>
</dbReference>
<comment type="similarity">
    <text evidence="1">Belongs to the protein kinase superfamily. TKL Ser/Thr protein kinase family. Pelle subfamily.</text>
</comment>
<comment type="catalytic activity">
    <reaction evidence="8">
        <text>L-threonyl-[protein] + ATP = O-phospho-L-threonyl-[protein] + ADP + H(+)</text>
        <dbReference type="Rhea" id="RHEA:46608"/>
        <dbReference type="Rhea" id="RHEA-COMP:11060"/>
        <dbReference type="Rhea" id="RHEA-COMP:11605"/>
        <dbReference type="ChEBI" id="CHEBI:15378"/>
        <dbReference type="ChEBI" id="CHEBI:30013"/>
        <dbReference type="ChEBI" id="CHEBI:30616"/>
        <dbReference type="ChEBI" id="CHEBI:61977"/>
        <dbReference type="ChEBI" id="CHEBI:456216"/>
        <dbReference type="EC" id="2.7.11.1"/>
    </reaction>
</comment>
<dbReference type="PROSITE" id="PS00107">
    <property type="entry name" value="PROTEIN_KINASE_ATP"/>
    <property type="match status" value="1"/>
</dbReference>
<keyword evidence="13" id="KW-1185">Reference proteome</keyword>
<dbReference type="InterPro" id="IPR000488">
    <property type="entry name" value="Death_dom"/>
</dbReference>
<evidence type="ECO:0000256" key="9">
    <source>
        <dbReference type="ARBA" id="ARBA00048679"/>
    </source>
</evidence>
<evidence type="ECO:0000259" key="11">
    <source>
        <dbReference type="PROSITE" id="PS50011"/>
    </source>
</evidence>
<dbReference type="GO" id="GO:0007165">
    <property type="term" value="P:signal transduction"/>
    <property type="evidence" value="ECO:0007669"/>
    <property type="project" value="InterPro"/>
</dbReference>
<dbReference type="InterPro" id="IPR011029">
    <property type="entry name" value="DEATH-like_dom_sf"/>
</dbReference>
<dbReference type="PROSITE" id="PS00108">
    <property type="entry name" value="PROTEIN_KINASE_ST"/>
    <property type="match status" value="1"/>
</dbReference>
<dbReference type="EMBL" id="CAJPIZ010001984">
    <property type="protein sequence ID" value="CAG2104367.1"/>
    <property type="molecule type" value="Genomic_DNA"/>
</dbReference>
<evidence type="ECO:0000256" key="4">
    <source>
        <dbReference type="ARBA" id="ARBA00022679"/>
    </source>
</evidence>
<dbReference type="OrthoDB" id="4062651at2759"/>
<dbReference type="Proteomes" id="UP000759131">
    <property type="component" value="Unassembled WGS sequence"/>
</dbReference>
<evidence type="ECO:0000256" key="5">
    <source>
        <dbReference type="ARBA" id="ARBA00022741"/>
    </source>
</evidence>
<dbReference type="GO" id="GO:0005524">
    <property type="term" value="F:ATP binding"/>
    <property type="evidence" value="ECO:0007669"/>
    <property type="project" value="UniProtKB-UniRule"/>
</dbReference>
<dbReference type="GO" id="GO:0004674">
    <property type="term" value="F:protein serine/threonine kinase activity"/>
    <property type="evidence" value="ECO:0007669"/>
    <property type="project" value="UniProtKB-KW"/>
</dbReference>
<dbReference type="CDD" id="cd14066">
    <property type="entry name" value="STKc_IRAK"/>
    <property type="match status" value="1"/>
</dbReference>
<reference evidence="12" key="1">
    <citation type="submission" date="2020-11" db="EMBL/GenBank/DDBJ databases">
        <authorList>
            <person name="Tran Van P."/>
        </authorList>
    </citation>
    <scope>NUCLEOTIDE SEQUENCE</scope>
</reference>
<evidence type="ECO:0000313" key="12">
    <source>
        <dbReference type="EMBL" id="CAD7623937.1"/>
    </source>
</evidence>
<keyword evidence="5 10" id="KW-0547">Nucleotide-binding</keyword>
<dbReference type="Gene3D" id="1.10.533.10">
    <property type="entry name" value="Death Domain, Fas"/>
    <property type="match status" value="1"/>
</dbReference>
<dbReference type="SMART" id="SM00220">
    <property type="entry name" value="S_TKc"/>
    <property type="match status" value="1"/>
</dbReference>
<evidence type="ECO:0000256" key="7">
    <source>
        <dbReference type="ARBA" id="ARBA00022840"/>
    </source>
</evidence>
<dbReference type="Gene3D" id="3.30.200.20">
    <property type="entry name" value="Phosphorylase Kinase, domain 1"/>
    <property type="match status" value="1"/>
</dbReference>
<evidence type="ECO:0000256" key="1">
    <source>
        <dbReference type="ARBA" id="ARBA00008718"/>
    </source>
</evidence>
<dbReference type="EC" id="2.7.11.1" evidence="2"/>
<dbReference type="InterPro" id="IPR017441">
    <property type="entry name" value="Protein_kinase_ATP_BS"/>
</dbReference>
<evidence type="ECO:0000313" key="13">
    <source>
        <dbReference type="Proteomes" id="UP000759131"/>
    </source>
</evidence>
<dbReference type="AlphaFoldDB" id="A0A7R9KJ70"/>
<keyword evidence="4" id="KW-0808">Transferase</keyword>
<dbReference type="PANTHER" id="PTHR27001:SF939">
    <property type="entry name" value="INTERLEUKIN 1 RECEPTOR ASSOCIATED KINASE 1"/>
    <property type="match status" value="1"/>
</dbReference>
<feature type="domain" description="Protein kinase" evidence="11">
    <location>
        <begin position="279"/>
        <end position="556"/>
    </location>
</feature>
<dbReference type="Pfam" id="PF00069">
    <property type="entry name" value="Pkinase"/>
    <property type="match status" value="1"/>
</dbReference>
<feature type="binding site" evidence="10">
    <location>
        <position position="306"/>
    </location>
    <ligand>
        <name>ATP</name>
        <dbReference type="ChEBI" id="CHEBI:30616"/>
    </ligand>
</feature>
<dbReference type="PROSITE" id="PS50011">
    <property type="entry name" value="PROTEIN_KINASE_DOM"/>
    <property type="match status" value="1"/>
</dbReference>
<dbReference type="GO" id="GO:0045087">
    <property type="term" value="P:innate immune response"/>
    <property type="evidence" value="ECO:0007669"/>
    <property type="project" value="UniProtKB-ARBA"/>
</dbReference>
<evidence type="ECO:0000256" key="10">
    <source>
        <dbReference type="PROSITE-ProRule" id="PRU10141"/>
    </source>
</evidence>
<dbReference type="InterPro" id="IPR011009">
    <property type="entry name" value="Kinase-like_dom_sf"/>
</dbReference>
<sequence>MDAKNHYHNNNNNMSANSGHMCAAAAPSPPPMTATKCQSFGSTTTPSMAAAVGRVQYIYELPYNCRKQLCDLLDADQSWRQLGGQYMNLNDTSLTLISHALIRNSSPTNELLTKWETSAAKVSQLFVFLAQMGHKRAMFILRPYVEQRLRQLCPDVDCDEDNYDLSAIQAVAAAMNPSNQMQNNLFLDNNGKHFEQNSTKYDSTQLMTEKKILNKNLNDLDTNLNHNNLNNSNPMNELNGEKQTHCDKSDNKGDKCSADTNCDEMEVPYKELLIATDDFAKDRVLGNGGFGTVYKGEWKGTNVAIKRLKGFNDKSQALTELRVLNRYRIDNILPIYGVSLDGVEPCLVYQYMPNGSLEDRLLCKAGTKPLSWSQRINIGEGIARALNYLHTLKGNAFVHGDVKSANVLLDPLFEPKLGDFGLARQVNSGSGLYTHCTVSAVHGTSVYLPFEYLRQRILSPAVDVYSYGIVLLEMATGKRAFDGKRLLIDFIEDEIKATEKDGNKDHTKLLDKRIADGNESVNWFECLLDLGRKCAHRSKNRRPPMIQVLEYYNQYKTSERIRRLSAEASNHKKNTISISKSNIKTPLELQLWYDMSNHKKNTISISKSNIKTPLELQLWYDMVRKTGGPQSETCCPTLGTEPNMDDFDSSIALDTDDQNETESDVFNCEQNTEPIEQMAETVGDGGGTDVSIGVLPLITELGISSDASAGTEAQESD</sequence>
<protein>
    <recommendedName>
        <fullName evidence="2">non-specific serine/threonine protein kinase</fullName>
        <ecNumber evidence="2">2.7.11.1</ecNumber>
    </recommendedName>
</protein>
<organism evidence="12">
    <name type="scientific">Medioppia subpectinata</name>
    <dbReference type="NCBI Taxonomy" id="1979941"/>
    <lineage>
        <taxon>Eukaryota</taxon>
        <taxon>Metazoa</taxon>
        <taxon>Ecdysozoa</taxon>
        <taxon>Arthropoda</taxon>
        <taxon>Chelicerata</taxon>
        <taxon>Arachnida</taxon>
        <taxon>Acari</taxon>
        <taxon>Acariformes</taxon>
        <taxon>Sarcoptiformes</taxon>
        <taxon>Oribatida</taxon>
        <taxon>Brachypylina</taxon>
        <taxon>Oppioidea</taxon>
        <taxon>Oppiidae</taxon>
        <taxon>Medioppia</taxon>
    </lineage>
</organism>
<accession>A0A7R9KJ70</accession>
<keyword evidence="7 10" id="KW-0067">ATP-binding</keyword>
<dbReference type="InterPro" id="IPR000719">
    <property type="entry name" value="Prot_kinase_dom"/>
</dbReference>
<evidence type="ECO:0000256" key="6">
    <source>
        <dbReference type="ARBA" id="ARBA00022777"/>
    </source>
</evidence>
<proteinExistence type="inferred from homology"/>
<gene>
    <name evidence="12" type="ORF">OSB1V03_LOCUS4384</name>
</gene>
<comment type="catalytic activity">
    <reaction evidence="9">
        <text>L-seryl-[protein] + ATP = O-phospho-L-seryl-[protein] + ADP + H(+)</text>
        <dbReference type="Rhea" id="RHEA:17989"/>
        <dbReference type="Rhea" id="RHEA-COMP:9863"/>
        <dbReference type="Rhea" id="RHEA-COMP:11604"/>
        <dbReference type="ChEBI" id="CHEBI:15378"/>
        <dbReference type="ChEBI" id="CHEBI:29999"/>
        <dbReference type="ChEBI" id="CHEBI:30616"/>
        <dbReference type="ChEBI" id="CHEBI:83421"/>
        <dbReference type="ChEBI" id="CHEBI:456216"/>
        <dbReference type="EC" id="2.7.11.1"/>
    </reaction>
</comment>
<dbReference type="SUPFAM" id="SSF47986">
    <property type="entry name" value="DEATH domain"/>
    <property type="match status" value="1"/>
</dbReference>
<dbReference type="FunFam" id="1.10.510.10:FF:000754">
    <property type="entry name" value="Interleukin-1 receptor-associated kinase"/>
    <property type="match status" value="1"/>
</dbReference>
<dbReference type="Gene3D" id="1.10.510.10">
    <property type="entry name" value="Transferase(Phosphotransferase) domain 1"/>
    <property type="match status" value="1"/>
</dbReference>
<dbReference type="GO" id="GO:0005886">
    <property type="term" value="C:plasma membrane"/>
    <property type="evidence" value="ECO:0007669"/>
    <property type="project" value="TreeGrafter"/>
</dbReference>
<name>A0A7R9KJ70_9ACAR</name>
<keyword evidence="6" id="KW-0418">Kinase</keyword>
<evidence type="ECO:0000256" key="3">
    <source>
        <dbReference type="ARBA" id="ARBA00022527"/>
    </source>
</evidence>
<keyword evidence="3" id="KW-0723">Serine/threonine-protein kinase</keyword>
<dbReference type="InterPro" id="IPR008271">
    <property type="entry name" value="Ser/Thr_kinase_AS"/>
</dbReference>